<dbReference type="SUPFAM" id="SSF48150">
    <property type="entry name" value="DNA-glycosylase"/>
    <property type="match status" value="1"/>
</dbReference>
<evidence type="ECO:0000313" key="7">
    <source>
        <dbReference type="EMBL" id="AEG61461.1"/>
    </source>
</evidence>
<dbReference type="PANTHER" id="PTHR43003:SF5">
    <property type="entry name" value="DNA-3-METHYLADENINE GLYCOSYLASE"/>
    <property type="match status" value="1"/>
</dbReference>
<accession>F6DVK1</accession>
<sequence>MASNQWIFHQDMDAVQYLMASDARLAALIKEIGDYTLVLREDYFASLARAIIGQQLSVKAVETIWMRTVHLCGGQVGPESLTELTEEQLQGAGLSKAKVSYLWDLQQKILAGELCFKEICHLSDEEVVTALTRVKGIGRWTAEMFLIFSLGRSNVWAVDDVGLRRAVKWLYRLDETPTGNEMKSYGTRWSPYSSVASLYLWEAINRGLVK</sequence>
<dbReference type="AlphaFoldDB" id="F6DVK1"/>
<dbReference type="Proteomes" id="UP000009234">
    <property type="component" value="Chromosome"/>
</dbReference>
<name>F6DVK1_DESRL</name>
<dbReference type="STRING" id="696281.Desru_3255"/>
<dbReference type="EC" id="3.2.2.21" evidence="3"/>
<organism evidence="7 8">
    <name type="scientific">Desulforamulus ruminis (strain ATCC 23193 / DSM 2154 / NCIMB 8452 / DL)</name>
    <name type="common">Desulfotomaculum ruminis</name>
    <dbReference type="NCBI Taxonomy" id="696281"/>
    <lineage>
        <taxon>Bacteria</taxon>
        <taxon>Bacillati</taxon>
        <taxon>Bacillota</taxon>
        <taxon>Clostridia</taxon>
        <taxon>Eubacteriales</taxon>
        <taxon>Peptococcaceae</taxon>
        <taxon>Desulforamulus</taxon>
    </lineage>
</organism>
<keyword evidence="4" id="KW-0227">DNA damage</keyword>
<dbReference type="KEGG" id="dru:Desru_3255"/>
<reference evidence="8" key="1">
    <citation type="submission" date="2011-05" db="EMBL/GenBank/DDBJ databases">
        <title>Complete sequence of Desulfotomaculum ruminis DSM 2154.</title>
        <authorList>
            <person name="Lucas S."/>
            <person name="Copeland A."/>
            <person name="Lapidus A."/>
            <person name="Cheng J.-F."/>
            <person name="Goodwin L."/>
            <person name="Pitluck S."/>
            <person name="Lu M."/>
            <person name="Detter J.C."/>
            <person name="Han C."/>
            <person name="Tapia R."/>
            <person name="Land M."/>
            <person name="Hauser L."/>
            <person name="Kyrpides N."/>
            <person name="Ivanova N."/>
            <person name="Mikhailova N."/>
            <person name="Pagani I."/>
            <person name="Stams A.J.M."/>
            <person name="Plugge C.M."/>
            <person name="Muyzer G."/>
            <person name="Kuever J."/>
            <person name="Parshina S.N."/>
            <person name="Ivanova A.E."/>
            <person name="Nazina T.N."/>
            <person name="Brambilla E."/>
            <person name="Spring S."/>
            <person name="Klenk H.-P."/>
            <person name="Woyke T."/>
        </authorList>
    </citation>
    <scope>NUCLEOTIDE SEQUENCE [LARGE SCALE GENOMIC DNA]</scope>
    <source>
        <strain evidence="8">ATCC 23193 / DSM 2154 / NCIB 8452 / DL</strain>
    </source>
</reference>
<comment type="catalytic activity">
    <reaction evidence="1">
        <text>Hydrolysis of alkylated DNA, releasing 3-methyladenine, 3-methylguanine, 7-methylguanine and 7-methyladenine.</text>
        <dbReference type="EC" id="3.2.2.21"/>
    </reaction>
</comment>
<dbReference type="InterPro" id="IPR051912">
    <property type="entry name" value="Alkylbase_DNA_Glycosylase/TA"/>
</dbReference>
<evidence type="ECO:0000256" key="4">
    <source>
        <dbReference type="ARBA" id="ARBA00022763"/>
    </source>
</evidence>
<dbReference type="GO" id="GO:0008725">
    <property type="term" value="F:DNA-3-methyladenine glycosylase activity"/>
    <property type="evidence" value="ECO:0007669"/>
    <property type="project" value="TreeGrafter"/>
</dbReference>
<dbReference type="GO" id="GO:0032993">
    <property type="term" value="C:protein-DNA complex"/>
    <property type="evidence" value="ECO:0007669"/>
    <property type="project" value="TreeGrafter"/>
</dbReference>
<evidence type="ECO:0000256" key="3">
    <source>
        <dbReference type="ARBA" id="ARBA00012000"/>
    </source>
</evidence>
<keyword evidence="5" id="KW-0234">DNA repair</keyword>
<dbReference type="PANTHER" id="PTHR43003">
    <property type="entry name" value="DNA-3-METHYLADENINE GLYCOSYLASE"/>
    <property type="match status" value="1"/>
</dbReference>
<dbReference type="GO" id="GO:0006285">
    <property type="term" value="P:base-excision repair, AP site formation"/>
    <property type="evidence" value="ECO:0007669"/>
    <property type="project" value="TreeGrafter"/>
</dbReference>
<dbReference type="HOGENOM" id="CLU_000445_72_5_9"/>
<evidence type="ECO:0000259" key="6">
    <source>
        <dbReference type="SMART" id="SM00478"/>
    </source>
</evidence>
<gene>
    <name evidence="7" type="ordered locus">Desru_3255</name>
</gene>
<proteinExistence type="inferred from homology"/>
<dbReference type="InterPro" id="IPR011257">
    <property type="entry name" value="DNA_glycosylase"/>
</dbReference>
<comment type="similarity">
    <text evidence="2">Belongs to the alkylbase DNA glycosidase AlkA family.</text>
</comment>
<dbReference type="GO" id="GO:0006307">
    <property type="term" value="P:DNA alkylation repair"/>
    <property type="evidence" value="ECO:0007669"/>
    <property type="project" value="TreeGrafter"/>
</dbReference>
<dbReference type="Gene3D" id="1.10.1670.40">
    <property type="match status" value="1"/>
</dbReference>
<dbReference type="RefSeq" id="WP_013843207.1">
    <property type="nucleotide sequence ID" value="NC_015589.1"/>
</dbReference>
<dbReference type="GO" id="GO:0043916">
    <property type="term" value="F:DNA-7-methylguanine glycosylase activity"/>
    <property type="evidence" value="ECO:0007669"/>
    <property type="project" value="TreeGrafter"/>
</dbReference>
<protein>
    <recommendedName>
        <fullName evidence="3">DNA-3-methyladenine glycosylase II</fullName>
        <ecNumber evidence="3">3.2.2.21</ecNumber>
    </recommendedName>
</protein>
<dbReference type="GO" id="GO:0032131">
    <property type="term" value="F:alkylated DNA binding"/>
    <property type="evidence" value="ECO:0007669"/>
    <property type="project" value="TreeGrafter"/>
</dbReference>
<feature type="domain" description="HhH-GPD" evidence="6">
    <location>
        <begin position="52"/>
        <end position="204"/>
    </location>
</feature>
<reference evidence="7 8" key="2">
    <citation type="journal article" date="2012" name="Stand. Genomic Sci.">
        <title>Complete genome sequence of the sulfate-reducing firmicute Desulfotomaculum ruminis type strain (DL(T)).</title>
        <authorList>
            <person name="Spring S."/>
            <person name="Visser M."/>
            <person name="Lu M."/>
            <person name="Copeland A."/>
            <person name="Lapidus A."/>
            <person name="Lucas S."/>
            <person name="Cheng J.F."/>
            <person name="Han C."/>
            <person name="Tapia R."/>
            <person name="Goodwin L.A."/>
            <person name="Pitluck S."/>
            <person name="Ivanova N."/>
            <person name="Land M."/>
            <person name="Hauser L."/>
            <person name="Larimer F."/>
            <person name="Rohde M."/>
            <person name="Goker M."/>
            <person name="Detter J.C."/>
            <person name="Kyrpides N.C."/>
            <person name="Woyke T."/>
            <person name="Schaap P.J."/>
            <person name="Plugge C.M."/>
            <person name="Muyzer G."/>
            <person name="Kuever J."/>
            <person name="Pereira I.A."/>
            <person name="Parshina S.N."/>
            <person name="Bernier-Latmani R."/>
            <person name="Stams A.J."/>
            <person name="Klenk H.P."/>
        </authorList>
    </citation>
    <scope>NUCLEOTIDE SEQUENCE [LARGE SCALE GENOMIC DNA]</scope>
    <source>
        <strain evidence="8">ATCC 23193 / DSM 2154 / NCIB 8452 / DL</strain>
    </source>
</reference>
<dbReference type="OrthoDB" id="9785929at2"/>
<dbReference type="Gene3D" id="1.10.340.30">
    <property type="entry name" value="Hypothetical protein, domain 2"/>
    <property type="match status" value="1"/>
</dbReference>
<evidence type="ECO:0000256" key="1">
    <source>
        <dbReference type="ARBA" id="ARBA00000086"/>
    </source>
</evidence>
<dbReference type="GO" id="GO:0005737">
    <property type="term" value="C:cytoplasm"/>
    <property type="evidence" value="ECO:0007669"/>
    <property type="project" value="TreeGrafter"/>
</dbReference>
<evidence type="ECO:0000256" key="2">
    <source>
        <dbReference type="ARBA" id="ARBA00010817"/>
    </source>
</evidence>
<dbReference type="eggNOG" id="COG0122">
    <property type="taxonomic scope" value="Bacteria"/>
</dbReference>
<keyword evidence="8" id="KW-1185">Reference proteome</keyword>
<evidence type="ECO:0000313" key="8">
    <source>
        <dbReference type="Proteomes" id="UP000009234"/>
    </source>
</evidence>
<dbReference type="Pfam" id="PF00730">
    <property type="entry name" value="HhH-GPD"/>
    <property type="match status" value="1"/>
</dbReference>
<dbReference type="CDD" id="cd00056">
    <property type="entry name" value="ENDO3c"/>
    <property type="match status" value="1"/>
</dbReference>
<dbReference type="SMART" id="SM00478">
    <property type="entry name" value="ENDO3c"/>
    <property type="match status" value="1"/>
</dbReference>
<dbReference type="EMBL" id="CP002780">
    <property type="protein sequence ID" value="AEG61461.1"/>
    <property type="molecule type" value="Genomic_DNA"/>
</dbReference>
<evidence type="ECO:0000256" key="5">
    <source>
        <dbReference type="ARBA" id="ARBA00023204"/>
    </source>
</evidence>
<dbReference type="FunFam" id="1.10.340.30:FF:000004">
    <property type="entry name" value="DNA-3-methyladenine glycosylase II"/>
    <property type="match status" value="1"/>
</dbReference>
<dbReference type="InterPro" id="IPR003265">
    <property type="entry name" value="HhH-GPD_domain"/>
</dbReference>